<gene>
    <name evidence="2" type="ORF">GCM10009862_09230</name>
</gene>
<feature type="region of interest" description="Disordered" evidence="1">
    <location>
        <begin position="1"/>
        <end position="30"/>
    </location>
</feature>
<dbReference type="EMBL" id="BAAARI010000005">
    <property type="protein sequence ID" value="GAA2572471.1"/>
    <property type="molecule type" value="Genomic_DNA"/>
</dbReference>
<comment type="caution">
    <text evidence="2">The sequence shown here is derived from an EMBL/GenBank/DDBJ whole genome shotgun (WGS) entry which is preliminary data.</text>
</comment>
<sequence length="73" mass="7431">MTAAPEEMHGVAQISLSRSIDTPEMTTSRGEACVPAGQAVSSNGAGMLSRSVGSRDVSVMLTVYAAPGRPAHS</sequence>
<protein>
    <submittedName>
        <fullName evidence="2">Uncharacterized protein</fullName>
    </submittedName>
</protein>
<feature type="compositionally biased region" description="Polar residues" evidence="1">
    <location>
        <begin position="14"/>
        <end position="29"/>
    </location>
</feature>
<reference evidence="2 3" key="1">
    <citation type="journal article" date="2019" name="Int. J. Syst. Evol. Microbiol.">
        <title>The Global Catalogue of Microorganisms (GCM) 10K type strain sequencing project: providing services to taxonomists for standard genome sequencing and annotation.</title>
        <authorList>
            <consortium name="The Broad Institute Genomics Platform"/>
            <consortium name="The Broad Institute Genome Sequencing Center for Infectious Disease"/>
            <person name="Wu L."/>
            <person name="Ma J."/>
        </authorList>
    </citation>
    <scope>NUCLEOTIDE SEQUENCE [LARGE SCALE GENOMIC DNA]</scope>
    <source>
        <strain evidence="2 3">JCM 16365</strain>
    </source>
</reference>
<organism evidence="2 3">
    <name type="scientific">Microbacterium binotii</name>
    <dbReference type="NCBI Taxonomy" id="462710"/>
    <lineage>
        <taxon>Bacteria</taxon>
        <taxon>Bacillati</taxon>
        <taxon>Actinomycetota</taxon>
        <taxon>Actinomycetes</taxon>
        <taxon>Micrococcales</taxon>
        <taxon>Microbacteriaceae</taxon>
        <taxon>Microbacterium</taxon>
    </lineage>
</organism>
<accession>A0ABN3P7A9</accession>
<evidence type="ECO:0000313" key="3">
    <source>
        <dbReference type="Proteomes" id="UP001500274"/>
    </source>
</evidence>
<dbReference type="Proteomes" id="UP001500274">
    <property type="component" value="Unassembled WGS sequence"/>
</dbReference>
<name>A0ABN3P7A9_9MICO</name>
<evidence type="ECO:0000256" key="1">
    <source>
        <dbReference type="SAM" id="MobiDB-lite"/>
    </source>
</evidence>
<proteinExistence type="predicted"/>
<keyword evidence="3" id="KW-1185">Reference proteome</keyword>
<evidence type="ECO:0000313" key="2">
    <source>
        <dbReference type="EMBL" id="GAA2572471.1"/>
    </source>
</evidence>